<feature type="transmembrane region" description="Helical" evidence="1">
    <location>
        <begin position="37"/>
        <end position="56"/>
    </location>
</feature>
<reference evidence="2 3" key="1">
    <citation type="submission" date="2018-04" db="EMBL/GenBank/DDBJ databases">
        <authorList>
            <person name="Vogel A."/>
        </authorList>
    </citation>
    <scope>NUCLEOTIDE SEQUENCE [LARGE SCALE GENOMIC DNA]</scope>
</reference>
<keyword evidence="1" id="KW-0812">Transmembrane</keyword>
<proteinExistence type="predicted"/>
<evidence type="ECO:0000256" key="1">
    <source>
        <dbReference type="SAM" id="Phobius"/>
    </source>
</evidence>
<keyword evidence="1" id="KW-0472">Membrane</keyword>
<sequence length="66" mass="8230">MNELSYLPLGKSFFWLQFEWHEVIWQYKQKRFVEDSVLFKEFMVLYLAFYFVKMVPQFSFNSSLKL</sequence>
<evidence type="ECO:0000313" key="3">
    <source>
        <dbReference type="Proteomes" id="UP000595140"/>
    </source>
</evidence>
<accession>A0A484K424</accession>
<keyword evidence="1" id="KW-1133">Transmembrane helix</keyword>
<name>A0A484K424_9ASTE</name>
<gene>
    <name evidence="2" type="ORF">CCAM_LOCUS2417</name>
</gene>
<protein>
    <submittedName>
        <fullName evidence="2">Uncharacterized protein</fullName>
    </submittedName>
</protein>
<dbReference type="Proteomes" id="UP000595140">
    <property type="component" value="Unassembled WGS sequence"/>
</dbReference>
<keyword evidence="3" id="KW-1185">Reference proteome</keyword>
<dbReference type="AlphaFoldDB" id="A0A484K424"/>
<dbReference type="EMBL" id="OOIL02000116">
    <property type="protein sequence ID" value="VFQ60641.1"/>
    <property type="molecule type" value="Genomic_DNA"/>
</dbReference>
<organism evidence="2 3">
    <name type="scientific">Cuscuta campestris</name>
    <dbReference type="NCBI Taxonomy" id="132261"/>
    <lineage>
        <taxon>Eukaryota</taxon>
        <taxon>Viridiplantae</taxon>
        <taxon>Streptophyta</taxon>
        <taxon>Embryophyta</taxon>
        <taxon>Tracheophyta</taxon>
        <taxon>Spermatophyta</taxon>
        <taxon>Magnoliopsida</taxon>
        <taxon>eudicotyledons</taxon>
        <taxon>Gunneridae</taxon>
        <taxon>Pentapetalae</taxon>
        <taxon>asterids</taxon>
        <taxon>lamiids</taxon>
        <taxon>Solanales</taxon>
        <taxon>Convolvulaceae</taxon>
        <taxon>Cuscuteae</taxon>
        <taxon>Cuscuta</taxon>
        <taxon>Cuscuta subgen. Grammica</taxon>
        <taxon>Cuscuta sect. Cleistogrammica</taxon>
    </lineage>
</organism>
<evidence type="ECO:0000313" key="2">
    <source>
        <dbReference type="EMBL" id="VFQ60641.1"/>
    </source>
</evidence>